<evidence type="ECO:0000313" key="1">
    <source>
        <dbReference type="EMBL" id="UYV76654.1"/>
    </source>
</evidence>
<dbReference type="Proteomes" id="UP001235939">
    <property type="component" value="Chromosome 14"/>
</dbReference>
<evidence type="ECO:0000313" key="2">
    <source>
        <dbReference type="Proteomes" id="UP001235939"/>
    </source>
</evidence>
<dbReference type="EMBL" id="CP092876">
    <property type="protein sequence ID" value="UYV76654.1"/>
    <property type="molecule type" value="Genomic_DNA"/>
</dbReference>
<protein>
    <submittedName>
        <fullName evidence="1">Uncharacterized protein</fullName>
    </submittedName>
</protein>
<gene>
    <name evidence="1" type="ORF">LAZ67_14001605</name>
</gene>
<accession>A0ABY6L7A1</accession>
<organism evidence="1 2">
    <name type="scientific">Cordylochernes scorpioides</name>
    <dbReference type="NCBI Taxonomy" id="51811"/>
    <lineage>
        <taxon>Eukaryota</taxon>
        <taxon>Metazoa</taxon>
        <taxon>Ecdysozoa</taxon>
        <taxon>Arthropoda</taxon>
        <taxon>Chelicerata</taxon>
        <taxon>Arachnida</taxon>
        <taxon>Pseudoscorpiones</taxon>
        <taxon>Cheliferoidea</taxon>
        <taxon>Chernetidae</taxon>
        <taxon>Cordylochernes</taxon>
    </lineage>
</organism>
<name>A0ABY6L7A1_9ARAC</name>
<proteinExistence type="predicted"/>
<reference evidence="1 2" key="1">
    <citation type="submission" date="2022-01" db="EMBL/GenBank/DDBJ databases">
        <title>A chromosomal length assembly of Cordylochernes scorpioides.</title>
        <authorList>
            <person name="Zeh D."/>
            <person name="Zeh J."/>
        </authorList>
    </citation>
    <scope>NUCLEOTIDE SEQUENCE [LARGE SCALE GENOMIC DNA]</scope>
    <source>
        <strain evidence="1">IN4F17</strain>
        <tissue evidence="1">Whole Body</tissue>
    </source>
</reference>
<sequence>MSIRRFREGDISLEDKPRMGRPHATDIETLLFLVMDAHNNLRVKCQTDLDYPKMRSTEIYTSFTLLTNAQDKIPTT</sequence>
<keyword evidence="2" id="KW-1185">Reference proteome</keyword>